<keyword evidence="2" id="KW-1185">Reference proteome</keyword>
<protein>
    <submittedName>
        <fullName evidence="1">Metallo-dependent phosphatase</fullName>
    </submittedName>
</protein>
<name>A0ACB8RGT8_9AGAM</name>
<gene>
    <name evidence="1" type="ORF">FA95DRAFT_1563653</name>
</gene>
<comment type="caution">
    <text evidence="1">The sequence shown here is derived from an EMBL/GenBank/DDBJ whole genome shotgun (WGS) entry which is preliminary data.</text>
</comment>
<dbReference type="Proteomes" id="UP000814033">
    <property type="component" value="Unassembled WGS sequence"/>
</dbReference>
<evidence type="ECO:0000313" key="2">
    <source>
        <dbReference type="Proteomes" id="UP000814033"/>
    </source>
</evidence>
<reference evidence="1" key="1">
    <citation type="submission" date="2021-02" db="EMBL/GenBank/DDBJ databases">
        <authorList>
            <consortium name="DOE Joint Genome Institute"/>
            <person name="Ahrendt S."/>
            <person name="Looney B.P."/>
            <person name="Miyauchi S."/>
            <person name="Morin E."/>
            <person name="Drula E."/>
            <person name="Courty P.E."/>
            <person name="Chicoki N."/>
            <person name="Fauchery L."/>
            <person name="Kohler A."/>
            <person name="Kuo A."/>
            <person name="Labutti K."/>
            <person name="Pangilinan J."/>
            <person name="Lipzen A."/>
            <person name="Riley R."/>
            <person name="Andreopoulos W."/>
            <person name="He G."/>
            <person name="Johnson J."/>
            <person name="Barry K.W."/>
            <person name="Grigoriev I.V."/>
            <person name="Nagy L."/>
            <person name="Hibbett D."/>
            <person name="Henrissat B."/>
            <person name="Matheny P.B."/>
            <person name="Labbe J."/>
            <person name="Martin F."/>
        </authorList>
    </citation>
    <scope>NUCLEOTIDE SEQUENCE</scope>
    <source>
        <strain evidence="1">FP105234-sp</strain>
    </source>
</reference>
<proteinExistence type="predicted"/>
<accession>A0ACB8RGT8</accession>
<reference evidence="1" key="2">
    <citation type="journal article" date="2022" name="New Phytol.">
        <title>Evolutionary transition to the ectomycorrhizal habit in the genomes of a hyperdiverse lineage of mushroom-forming fungi.</title>
        <authorList>
            <person name="Looney B."/>
            <person name="Miyauchi S."/>
            <person name="Morin E."/>
            <person name="Drula E."/>
            <person name="Courty P.E."/>
            <person name="Kohler A."/>
            <person name="Kuo A."/>
            <person name="LaButti K."/>
            <person name="Pangilinan J."/>
            <person name="Lipzen A."/>
            <person name="Riley R."/>
            <person name="Andreopoulos W."/>
            <person name="He G."/>
            <person name="Johnson J."/>
            <person name="Nolan M."/>
            <person name="Tritt A."/>
            <person name="Barry K.W."/>
            <person name="Grigoriev I.V."/>
            <person name="Nagy L.G."/>
            <person name="Hibbett D."/>
            <person name="Henrissat B."/>
            <person name="Matheny P.B."/>
            <person name="Labbe J."/>
            <person name="Martin F.M."/>
        </authorList>
    </citation>
    <scope>NUCLEOTIDE SEQUENCE</scope>
    <source>
        <strain evidence="1">FP105234-sp</strain>
    </source>
</reference>
<evidence type="ECO:0000313" key="1">
    <source>
        <dbReference type="EMBL" id="KAI0043124.1"/>
    </source>
</evidence>
<organism evidence="1 2">
    <name type="scientific">Auriscalpium vulgare</name>
    <dbReference type="NCBI Taxonomy" id="40419"/>
    <lineage>
        <taxon>Eukaryota</taxon>
        <taxon>Fungi</taxon>
        <taxon>Dikarya</taxon>
        <taxon>Basidiomycota</taxon>
        <taxon>Agaricomycotina</taxon>
        <taxon>Agaricomycetes</taxon>
        <taxon>Russulales</taxon>
        <taxon>Auriscalpiaceae</taxon>
        <taxon>Auriscalpium</taxon>
    </lineage>
</organism>
<sequence length="159" mass="16907">MKSTLVALIASAFAFSSVAACPEEVHARDGHVHTPERRSAPNTPSLPSRPLVWGDVNIIHTTDSHGWLLGHQKTSFPEPNYSGDFGDFASFVAHMKELALEKNVDLLLVDSGDLHDGTGLSDGFAPGGVDAHDSNKFFDQLPYDVLAIGNSPGGTSLPT</sequence>
<dbReference type="EMBL" id="MU276032">
    <property type="protein sequence ID" value="KAI0043124.1"/>
    <property type="molecule type" value="Genomic_DNA"/>
</dbReference>